<evidence type="ECO:0000313" key="6">
    <source>
        <dbReference type="EMBL" id="KAH3710097.1"/>
    </source>
</evidence>
<dbReference type="GO" id="GO:0016020">
    <property type="term" value="C:membrane"/>
    <property type="evidence" value="ECO:0007669"/>
    <property type="project" value="UniProtKB-SubCell"/>
</dbReference>
<name>A0A9D3Z4D6_DREPO</name>
<feature type="transmembrane region" description="Helical" evidence="5">
    <location>
        <begin position="129"/>
        <end position="149"/>
    </location>
</feature>
<dbReference type="OrthoDB" id="6140671at2759"/>
<evidence type="ECO:0000256" key="1">
    <source>
        <dbReference type="ARBA" id="ARBA00004141"/>
    </source>
</evidence>
<dbReference type="PROSITE" id="PS51257">
    <property type="entry name" value="PROKAR_LIPOPROTEIN"/>
    <property type="match status" value="1"/>
</dbReference>
<keyword evidence="2 5" id="KW-0812">Transmembrane</keyword>
<reference evidence="6" key="1">
    <citation type="journal article" date="2019" name="bioRxiv">
        <title>The Genome of the Zebra Mussel, Dreissena polymorpha: A Resource for Invasive Species Research.</title>
        <authorList>
            <person name="McCartney M.A."/>
            <person name="Auch B."/>
            <person name="Kono T."/>
            <person name="Mallez S."/>
            <person name="Zhang Y."/>
            <person name="Obille A."/>
            <person name="Becker A."/>
            <person name="Abrahante J.E."/>
            <person name="Garbe J."/>
            <person name="Badalamenti J.P."/>
            <person name="Herman A."/>
            <person name="Mangelson H."/>
            <person name="Liachko I."/>
            <person name="Sullivan S."/>
            <person name="Sone E.D."/>
            <person name="Koren S."/>
            <person name="Silverstein K.A.T."/>
            <person name="Beckman K.B."/>
            <person name="Gohl D.M."/>
        </authorList>
    </citation>
    <scope>NUCLEOTIDE SEQUENCE</scope>
    <source>
        <strain evidence="6">Duluth1</strain>
        <tissue evidence="6">Whole animal</tissue>
    </source>
</reference>
<organism evidence="6 7">
    <name type="scientific">Dreissena polymorpha</name>
    <name type="common">Zebra mussel</name>
    <name type="synonym">Mytilus polymorpha</name>
    <dbReference type="NCBI Taxonomy" id="45954"/>
    <lineage>
        <taxon>Eukaryota</taxon>
        <taxon>Metazoa</taxon>
        <taxon>Spiralia</taxon>
        <taxon>Lophotrochozoa</taxon>
        <taxon>Mollusca</taxon>
        <taxon>Bivalvia</taxon>
        <taxon>Autobranchia</taxon>
        <taxon>Heteroconchia</taxon>
        <taxon>Euheterodonta</taxon>
        <taxon>Imparidentia</taxon>
        <taxon>Neoheterodontei</taxon>
        <taxon>Myida</taxon>
        <taxon>Dreissenoidea</taxon>
        <taxon>Dreissenidae</taxon>
        <taxon>Dreissena</taxon>
    </lineage>
</organism>
<dbReference type="AlphaFoldDB" id="A0A9D3Z4D6"/>
<gene>
    <name evidence="6" type="ORF">DPMN_069563</name>
</gene>
<comment type="subcellular location">
    <subcellularLocation>
        <location evidence="1">Membrane</location>
        <topology evidence="1">Multi-pass membrane protein</topology>
    </subcellularLocation>
</comment>
<sequence length="220" mass="24801">MGKDVLTLCGAVLAALACLFTILSFSTSHWLESFQEARSGFKRLGLWEACFDKYTYDKDTLGKTYDECGWIFSYDYRPIFDWLNPAWFLAVQVMMTLALILSLVTAILCLLGILNFCPDHRVSVAQLTNSILMFITGALLALAVTIFGIKADTDRAWLPRPDQNYMSWSFGLAVVAGFFAIFSGMCLVIDSLRLRIKARKQNAPHAFSDYKMKTVPPQYN</sequence>
<reference evidence="6" key="2">
    <citation type="submission" date="2020-11" db="EMBL/GenBank/DDBJ databases">
        <authorList>
            <person name="McCartney M.A."/>
            <person name="Auch B."/>
            <person name="Kono T."/>
            <person name="Mallez S."/>
            <person name="Becker A."/>
            <person name="Gohl D.M."/>
            <person name="Silverstein K.A.T."/>
            <person name="Koren S."/>
            <person name="Bechman K.B."/>
            <person name="Herman A."/>
            <person name="Abrahante J.E."/>
            <person name="Garbe J."/>
        </authorList>
    </citation>
    <scope>NUCLEOTIDE SEQUENCE</scope>
    <source>
        <strain evidence="6">Duluth1</strain>
        <tissue evidence="6">Whole animal</tissue>
    </source>
</reference>
<accession>A0A9D3Z4D6</accession>
<keyword evidence="4 5" id="KW-0472">Membrane</keyword>
<comment type="caution">
    <text evidence="6">The sequence shown here is derived from an EMBL/GenBank/DDBJ whole genome shotgun (WGS) entry which is preliminary data.</text>
</comment>
<dbReference type="Gene3D" id="1.20.140.150">
    <property type="match status" value="1"/>
</dbReference>
<dbReference type="Proteomes" id="UP000828390">
    <property type="component" value="Unassembled WGS sequence"/>
</dbReference>
<evidence type="ECO:0000256" key="4">
    <source>
        <dbReference type="ARBA" id="ARBA00023136"/>
    </source>
</evidence>
<dbReference type="EMBL" id="JAIWYP010000014">
    <property type="protein sequence ID" value="KAH3710097.1"/>
    <property type="molecule type" value="Genomic_DNA"/>
</dbReference>
<feature type="transmembrane region" description="Helical" evidence="5">
    <location>
        <begin position="86"/>
        <end position="117"/>
    </location>
</feature>
<dbReference type="Pfam" id="PF13903">
    <property type="entry name" value="Claudin_2"/>
    <property type="match status" value="1"/>
</dbReference>
<feature type="transmembrane region" description="Helical" evidence="5">
    <location>
        <begin position="169"/>
        <end position="189"/>
    </location>
</feature>
<evidence type="ECO:0000256" key="2">
    <source>
        <dbReference type="ARBA" id="ARBA00022692"/>
    </source>
</evidence>
<keyword evidence="7" id="KW-1185">Reference proteome</keyword>
<keyword evidence="3 5" id="KW-1133">Transmembrane helix</keyword>
<dbReference type="PANTHER" id="PTHR21284:SF12">
    <property type="entry name" value="EG:80H7.2 PROTEIN"/>
    <property type="match status" value="1"/>
</dbReference>
<evidence type="ECO:0000256" key="3">
    <source>
        <dbReference type="ARBA" id="ARBA00022989"/>
    </source>
</evidence>
<evidence type="ECO:0000313" key="7">
    <source>
        <dbReference type="Proteomes" id="UP000828390"/>
    </source>
</evidence>
<dbReference type="InterPro" id="IPR004031">
    <property type="entry name" value="PMP22/EMP/MP20/Claudin"/>
</dbReference>
<protein>
    <submittedName>
        <fullName evidence="6">Uncharacterized protein</fullName>
    </submittedName>
</protein>
<evidence type="ECO:0000256" key="5">
    <source>
        <dbReference type="SAM" id="Phobius"/>
    </source>
</evidence>
<proteinExistence type="predicted"/>
<dbReference type="PANTHER" id="PTHR21284">
    <property type="entry name" value="EG:80H7.2 PROTEIN"/>
    <property type="match status" value="1"/>
</dbReference>